<gene>
    <name evidence="3" type="ORF">F126LOC_008005</name>
    <name evidence="1" type="ORF">H4F48_16845</name>
    <name evidence="2" type="ORF">SOV92_17940</name>
</gene>
<dbReference type="Proteomes" id="UP000269351">
    <property type="component" value="Chromosome"/>
</dbReference>
<dbReference type="AlphaFoldDB" id="A0A086EYG5"/>
<evidence type="ECO:0000313" key="3">
    <source>
        <dbReference type="EMBL" id="QPK25702.1"/>
    </source>
</evidence>
<dbReference type="EMBL" id="JAXHOZ010000072">
    <property type="protein sequence ID" value="MDY4379681.1"/>
    <property type="molecule type" value="Genomic_DNA"/>
</dbReference>
<name>A0A086EYG5_9GAMM</name>
<evidence type="ECO:0000313" key="5">
    <source>
        <dbReference type="Proteomes" id="UP000762586"/>
    </source>
</evidence>
<reference evidence="1 5" key="1">
    <citation type="submission" date="2020-07" db="EMBL/GenBank/DDBJ databases">
        <title>A pangenomic view of the genus Pectobacterium provides insights into genome organization, phylogeny, and virulence.</title>
        <authorList>
            <person name="Jonkheer E."/>
            <person name="Brankovics B."/>
            <person name="Houwers I."/>
            <person name="Van Der Wolf J."/>
            <person name="Bonants P."/>
            <person name="Vreeburg R."/>
            <person name="Bollema R."/>
            <person name="De Haan J."/>
            <person name="Berke L."/>
            <person name="De Ridder D."/>
            <person name="Smit S."/>
            <person name="Van Der Lee T.A.J."/>
        </authorList>
    </citation>
    <scope>NUCLEOTIDE SEQUENCE [LARGE SCALE GENOMIC DNA]</scope>
    <source>
        <strain evidence="1 5">NAK:384</strain>
    </source>
</reference>
<organism evidence="3 4">
    <name type="scientific">Pectobacterium brasiliense</name>
    <dbReference type="NCBI Taxonomy" id="180957"/>
    <lineage>
        <taxon>Bacteria</taxon>
        <taxon>Pseudomonadati</taxon>
        <taxon>Pseudomonadota</taxon>
        <taxon>Gammaproteobacteria</taxon>
        <taxon>Enterobacterales</taxon>
        <taxon>Pectobacteriaceae</taxon>
        <taxon>Pectobacterium</taxon>
    </lineage>
</organism>
<dbReference type="EMBL" id="CP065031">
    <property type="protein sequence ID" value="QPK25702.1"/>
    <property type="molecule type" value="Genomic_DNA"/>
</dbReference>
<proteinExistence type="predicted"/>
<reference evidence="2" key="3">
    <citation type="submission" date="2023-11" db="EMBL/GenBank/DDBJ databases">
        <title>Comparative genomics revealed phylogeny of phytopathogenic Pectobacterium aroidearum based on whole-genome sequencing and function of putative horizontal acquire islands in P. aroidearum PccS1.</title>
        <authorList>
            <person name="Fan J."/>
            <person name="Yang L."/>
        </authorList>
    </citation>
    <scope>NUCLEOTIDE SEQUENCE</scope>
    <source>
        <strain evidence="2">NJAU140</strain>
    </source>
</reference>
<dbReference type="EMBL" id="JACGET010000019">
    <property type="protein sequence ID" value="MBN3107726.1"/>
    <property type="molecule type" value="Genomic_DNA"/>
</dbReference>
<evidence type="ECO:0008006" key="6">
    <source>
        <dbReference type="Google" id="ProtNLM"/>
    </source>
</evidence>
<evidence type="ECO:0000313" key="2">
    <source>
        <dbReference type="EMBL" id="MDY4379681.1"/>
    </source>
</evidence>
<dbReference type="Proteomes" id="UP000762586">
    <property type="component" value="Unassembled WGS sequence"/>
</dbReference>
<evidence type="ECO:0000313" key="4">
    <source>
        <dbReference type="Proteomes" id="UP000269351"/>
    </source>
</evidence>
<reference evidence="3 4" key="2">
    <citation type="submission" date="2020-11" db="EMBL/GenBank/DDBJ databases">
        <title>Complete genome sequence of Pectobacterium brasiliense strain F126.</title>
        <authorList>
            <person name="Miroshnikov K."/>
            <person name="Vo T.N.H."/>
            <person name="Khodykina M.V."/>
            <person name="Kabanova A.P."/>
            <person name="Shneider M."/>
            <person name="Korzhenkov A."/>
            <person name="Toschakov S.V."/>
            <person name="Miroshnikov K.A."/>
            <person name="Ignatov A.N."/>
            <person name="Mikhailova Y.V."/>
            <person name="Shelenkov A."/>
            <person name="Yanushevich Y.G."/>
            <person name="Evseev P.V."/>
        </authorList>
    </citation>
    <scope>NUCLEOTIDE SEQUENCE [LARGE SCALE GENOMIC DNA]</scope>
    <source>
        <strain evidence="3 4">F126</strain>
    </source>
</reference>
<sequence>MTVEKPEEAMTFGELLELIGEQQRKIDALELAFSSLAFCLDEKANKLMIHNLALESQNENRDPAMKKYLARLAAALEKNAGSGVE</sequence>
<dbReference type="RefSeq" id="WP_039275642.1">
    <property type="nucleotide sequence ID" value="NZ_BSWF01000011.1"/>
</dbReference>
<keyword evidence="5" id="KW-1185">Reference proteome</keyword>
<protein>
    <recommendedName>
        <fullName evidence="6">DUF2594 family protein</fullName>
    </recommendedName>
</protein>
<evidence type="ECO:0000313" key="1">
    <source>
        <dbReference type="EMBL" id="MBN3107726.1"/>
    </source>
</evidence>
<accession>A0A086EYG5</accession>
<dbReference type="Proteomes" id="UP001269968">
    <property type="component" value="Unassembled WGS sequence"/>
</dbReference>